<geneLocation type="plasmid" evidence="3">
    <name>penh92</name>
</geneLocation>
<sequence length="488" mass="55131">MSSSSSLEKLASLVRELCKLPAETEWLEFKRNRVDHEQIGEYISALSNSAALCDRAHGYLVWGIDDATHEVVGTTFDSSAAKIGNEELENWLLRLLSPKINFSFSTVELDGLRVVVLEVGRAYRHPVQFMHNEFIRIGSLKKKLKEFPEKERELWRIFDETPFEAMIARKDVREEEVVTLLDYPAYFDLAGIPLPENRAQILERLAAESLIRRNGSGAWDISNLGAILFAKRLEDFGTLRRKAVRVIAYEGGNRISTLKEQVGARGYAAGFEGLIGYINALLPSNEVIGKAIRKDVPMYPDLAVRELVANALIHQDFALGGAGPMIEIFKDRMEVTNPGTPLINVERFLDTPPRSRNEGLASLMRRFGICEERGSGVDKVVSLTEAYQLPAPEFAIVSDHTRATLFAHKELAKMDKIERVRACYLHACLRYVQREYMTNATLRERFGITIQNSATASRLIKEAVDAGMLRPYDEAAPRKFMKYVPYWA</sequence>
<gene>
    <name evidence="2" type="ORF">BJN34_36660</name>
</gene>
<dbReference type="Proteomes" id="UP000189627">
    <property type="component" value="Plasmid pENH92"/>
</dbReference>
<feature type="domain" description="Schlafen AlbA-2" evidence="1">
    <location>
        <begin position="23"/>
        <end position="144"/>
    </location>
</feature>
<accession>A0A1U9V378</accession>
<dbReference type="RefSeq" id="WP_078201797.1">
    <property type="nucleotide sequence ID" value="NZ_CP017759.1"/>
</dbReference>
<dbReference type="InterPro" id="IPR038475">
    <property type="entry name" value="RecG_C_sf"/>
</dbReference>
<keyword evidence="2" id="KW-0614">Plasmid</keyword>
<name>A0A1U9V378_CUPNE</name>
<evidence type="ECO:0000313" key="2">
    <source>
        <dbReference type="EMBL" id="AQV99408.1"/>
    </source>
</evidence>
<dbReference type="Pfam" id="PF04326">
    <property type="entry name" value="SLFN_AlbA_2"/>
    <property type="match status" value="1"/>
</dbReference>
<dbReference type="InterPro" id="IPR038461">
    <property type="entry name" value="Schlafen_AlbA_2_dom_sf"/>
</dbReference>
<dbReference type="PANTHER" id="PTHR30595:SF6">
    <property type="entry name" value="SCHLAFEN ALBA-2 DOMAIN-CONTAINING PROTEIN"/>
    <property type="match status" value="1"/>
</dbReference>
<organism evidence="2 3">
    <name type="scientific">Cupriavidus necator</name>
    <name type="common">Alcaligenes eutrophus</name>
    <name type="synonym">Ralstonia eutropha</name>
    <dbReference type="NCBI Taxonomy" id="106590"/>
    <lineage>
        <taxon>Bacteria</taxon>
        <taxon>Pseudomonadati</taxon>
        <taxon>Pseudomonadota</taxon>
        <taxon>Betaproteobacteria</taxon>
        <taxon>Burkholderiales</taxon>
        <taxon>Burkholderiaceae</taxon>
        <taxon>Cupriavidus</taxon>
    </lineage>
</organism>
<dbReference type="InterPro" id="IPR007421">
    <property type="entry name" value="Schlafen_AlbA_2_dom"/>
</dbReference>
<dbReference type="PANTHER" id="PTHR30595">
    <property type="entry name" value="GLPR-RELATED TRANSCRIPTIONAL REPRESSOR"/>
    <property type="match status" value="1"/>
</dbReference>
<dbReference type="Pfam" id="PF13749">
    <property type="entry name" value="HATPase_c_4"/>
    <property type="match status" value="1"/>
</dbReference>
<evidence type="ECO:0000313" key="3">
    <source>
        <dbReference type="Proteomes" id="UP000189627"/>
    </source>
</evidence>
<dbReference type="KEGG" id="cuh:BJN34_36660"/>
<proteinExistence type="predicted"/>
<dbReference type="Gene3D" id="3.30.565.60">
    <property type="match status" value="1"/>
</dbReference>
<evidence type="ECO:0000259" key="1">
    <source>
        <dbReference type="Pfam" id="PF04326"/>
    </source>
</evidence>
<dbReference type="OrthoDB" id="9768354at2"/>
<dbReference type="EMBL" id="CP017759">
    <property type="protein sequence ID" value="AQV99408.1"/>
    <property type="molecule type" value="Genomic_DNA"/>
</dbReference>
<reference evidence="3" key="1">
    <citation type="submission" date="2017-02" db="EMBL/GenBank/DDBJ databases">
        <title>Complete genome sequence of Cupriavidus necator strain NH9, a 3-chlorobenzoate degrader.</title>
        <authorList>
            <person name="Moriuchi R."/>
            <person name="Dohra H."/>
            <person name="Ogawa N."/>
        </authorList>
    </citation>
    <scope>NUCLEOTIDE SEQUENCE [LARGE SCALE GENOMIC DNA]</scope>
    <source>
        <strain evidence="3">NH9</strain>
        <plasmid evidence="3">penh92</plasmid>
    </source>
</reference>
<dbReference type="AlphaFoldDB" id="A0A1U9V378"/>
<protein>
    <submittedName>
        <fullName evidence="2">Transcriptional regulator</fullName>
    </submittedName>
</protein>
<dbReference type="Gene3D" id="3.30.950.30">
    <property type="entry name" value="Schlafen, AAA domain"/>
    <property type="match status" value="1"/>
</dbReference>